<protein>
    <submittedName>
        <fullName evidence="1">Uncharacterized protein</fullName>
    </submittedName>
</protein>
<gene>
    <name evidence="1" type="ordered locus">RLO149_c036640</name>
</gene>
<sequence>MTDIIITENLDIPIKREIGFVSTTDVSESAEAIAQLKKEAISLGGNALILLRVGKANWDTHIATSEFYARGVVVEV</sequence>
<evidence type="ECO:0000313" key="2">
    <source>
        <dbReference type="Proteomes" id="UP000001353"/>
    </source>
</evidence>
<dbReference type="Proteomes" id="UP000001353">
    <property type="component" value="Chromosome"/>
</dbReference>
<dbReference type="RefSeq" id="WP_013963471.1">
    <property type="nucleotide sequence ID" value="NC_015730.1"/>
</dbReference>
<dbReference type="SUPFAM" id="SSF117782">
    <property type="entry name" value="YbjQ-like"/>
    <property type="match status" value="1"/>
</dbReference>
<organism evidence="1 2">
    <name type="scientific">Roseobacter litoralis (strain ATCC 49566 / DSM 6996 / JCM 21268 / NBRC 15278 / OCh 149)</name>
    <dbReference type="NCBI Taxonomy" id="391595"/>
    <lineage>
        <taxon>Bacteria</taxon>
        <taxon>Pseudomonadati</taxon>
        <taxon>Pseudomonadota</taxon>
        <taxon>Alphaproteobacteria</taxon>
        <taxon>Rhodobacterales</taxon>
        <taxon>Roseobacteraceae</taxon>
        <taxon>Roseobacter</taxon>
    </lineage>
</organism>
<dbReference type="KEGG" id="rli:RLO149_c036640"/>
<keyword evidence="2" id="KW-1185">Reference proteome</keyword>
<accession>F7ZBK4</accession>
<reference evidence="1 2" key="1">
    <citation type="journal article" date="2011" name="BMC Genomics">
        <title>Comparative genome analysis and genome-guided physiological analysis of Roseobacter litoralis.</title>
        <authorList>
            <person name="Kalhoefer D."/>
            <person name="Thole S."/>
            <person name="Voget S."/>
            <person name="Lehmann R."/>
            <person name="Liesegang H."/>
            <person name="Wollher A."/>
            <person name="Daniel R."/>
            <person name="Simon M."/>
            <person name="Brinkhoff T."/>
        </authorList>
    </citation>
    <scope>NUCLEOTIDE SEQUENCE [LARGE SCALE GENOMIC DNA]</scope>
    <source>
        <strain evidence="2">ATCC 49566 / DSM 6996 / JCM 21268 / NBRC 15278 / OCh 149</strain>
    </source>
</reference>
<dbReference type="HOGENOM" id="CLU_2652195_0_0_5"/>
<proteinExistence type="predicted"/>
<dbReference type="AlphaFoldDB" id="F7ZBK4"/>
<dbReference type="InterPro" id="IPR035439">
    <property type="entry name" value="UPF0145_dom_sf"/>
</dbReference>
<dbReference type="EMBL" id="CP002623">
    <property type="protein sequence ID" value="AEI95586.1"/>
    <property type="molecule type" value="Genomic_DNA"/>
</dbReference>
<name>F7ZBK4_ROSLO</name>
<evidence type="ECO:0000313" key="1">
    <source>
        <dbReference type="EMBL" id="AEI95586.1"/>
    </source>
</evidence>